<reference evidence="1" key="1">
    <citation type="journal article" date="2020" name="Cell">
        <title>Large-Scale Comparative Analyses of Tick Genomes Elucidate Their Genetic Diversity and Vector Capacities.</title>
        <authorList>
            <consortium name="Tick Genome and Microbiome Consortium (TIGMIC)"/>
            <person name="Jia N."/>
            <person name="Wang J."/>
            <person name="Shi W."/>
            <person name="Du L."/>
            <person name="Sun Y."/>
            <person name="Zhan W."/>
            <person name="Jiang J.F."/>
            <person name="Wang Q."/>
            <person name="Zhang B."/>
            <person name="Ji P."/>
            <person name="Bell-Sakyi L."/>
            <person name="Cui X.M."/>
            <person name="Yuan T.T."/>
            <person name="Jiang B.G."/>
            <person name="Yang W.F."/>
            <person name="Lam T.T."/>
            <person name="Chang Q.C."/>
            <person name="Ding S.J."/>
            <person name="Wang X.J."/>
            <person name="Zhu J.G."/>
            <person name="Ruan X.D."/>
            <person name="Zhao L."/>
            <person name="Wei J.T."/>
            <person name="Ye R.Z."/>
            <person name="Que T.C."/>
            <person name="Du C.H."/>
            <person name="Zhou Y.H."/>
            <person name="Cheng J.X."/>
            <person name="Dai P.F."/>
            <person name="Guo W.B."/>
            <person name="Han X.H."/>
            <person name="Huang E.J."/>
            <person name="Li L.F."/>
            <person name="Wei W."/>
            <person name="Gao Y.C."/>
            <person name="Liu J.Z."/>
            <person name="Shao H.Z."/>
            <person name="Wang X."/>
            <person name="Wang C.C."/>
            <person name="Yang T.C."/>
            <person name="Huo Q.B."/>
            <person name="Li W."/>
            <person name="Chen H.Y."/>
            <person name="Chen S.E."/>
            <person name="Zhou L.G."/>
            <person name="Ni X.B."/>
            <person name="Tian J.H."/>
            <person name="Sheng Y."/>
            <person name="Liu T."/>
            <person name="Pan Y.S."/>
            <person name="Xia L.Y."/>
            <person name="Li J."/>
            <person name="Zhao F."/>
            <person name="Cao W.C."/>
        </authorList>
    </citation>
    <scope>NUCLEOTIDE SEQUENCE</scope>
    <source>
        <strain evidence="1">Rmic-2018</strain>
    </source>
</reference>
<name>A0A9J6CVY9_RHIMP</name>
<proteinExistence type="predicted"/>
<keyword evidence="2" id="KW-1185">Reference proteome</keyword>
<dbReference type="AlphaFoldDB" id="A0A9J6CVY9"/>
<dbReference type="Proteomes" id="UP000821866">
    <property type="component" value="Unassembled WGS sequence"/>
</dbReference>
<evidence type="ECO:0000313" key="2">
    <source>
        <dbReference type="Proteomes" id="UP000821866"/>
    </source>
</evidence>
<dbReference type="EMBL" id="JABSTU010005734">
    <property type="protein sequence ID" value="KAH7938695.1"/>
    <property type="molecule type" value="Genomic_DNA"/>
</dbReference>
<sequence>MTLTRRSKHDNAGLTLTLDVQPQEHLPTSTAMGFLVMVHGRGFGADACADSVFAQPGYITYIGLIQDCLKICHQEMIRSRCKCESQNSPFSSREDRLKTPVCGGWDVDHYKELSFAAIPQDFHSNQTTIRKRCAGDSEAPRHPNNTRFLAQVVVYFKTLTFESVASVPKYDNASDACTQRNHVNAAALCFLPWSPPLEDGWMDRCIWLYPLDRTLASATKP</sequence>
<organism evidence="1 2">
    <name type="scientific">Rhipicephalus microplus</name>
    <name type="common">Cattle tick</name>
    <name type="synonym">Boophilus microplus</name>
    <dbReference type="NCBI Taxonomy" id="6941"/>
    <lineage>
        <taxon>Eukaryota</taxon>
        <taxon>Metazoa</taxon>
        <taxon>Ecdysozoa</taxon>
        <taxon>Arthropoda</taxon>
        <taxon>Chelicerata</taxon>
        <taxon>Arachnida</taxon>
        <taxon>Acari</taxon>
        <taxon>Parasitiformes</taxon>
        <taxon>Ixodida</taxon>
        <taxon>Ixodoidea</taxon>
        <taxon>Ixodidae</taxon>
        <taxon>Rhipicephalinae</taxon>
        <taxon>Rhipicephalus</taxon>
        <taxon>Boophilus</taxon>
    </lineage>
</organism>
<gene>
    <name evidence="1" type="ORF">HPB51_028786</name>
</gene>
<dbReference type="VEuPathDB" id="VectorBase:LOC119179039"/>
<reference evidence="1" key="2">
    <citation type="submission" date="2021-09" db="EMBL/GenBank/DDBJ databases">
        <authorList>
            <person name="Jia N."/>
            <person name="Wang J."/>
            <person name="Shi W."/>
            <person name="Du L."/>
            <person name="Sun Y."/>
            <person name="Zhan W."/>
            <person name="Jiang J."/>
            <person name="Wang Q."/>
            <person name="Zhang B."/>
            <person name="Ji P."/>
            <person name="Sakyi L.B."/>
            <person name="Cui X."/>
            <person name="Yuan T."/>
            <person name="Jiang B."/>
            <person name="Yang W."/>
            <person name="Lam T.T.-Y."/>
            <person name="Chang Q."/>
            <person name="Ding S."/>
            <person name="Wang X."/>
            <person name="Zhu J."/>
            <person name="Ruan X."/>
            <person name="Zhao L."/>
            <person name="Wei J."/>
            <person name="Que T."/>
            <person name="Du C."/>
            <person name="Cheng J."/>
            <person name="Dai P."/>
            <person name="Han X."/>
            <person name="Huang E."/>
            <person name="Gao Y."/>
            <person name="Liu J."/>
            <person name="Shao H."/>
            <person name="Ye R."/>
            <person name="Li L."/>
            <person name="Wei W."/>
            <person name="Wang X."/>
            <person name="Wang C."/>
            <person name="Huo Q."/>
            <person name="Li W."/>
            <person name="Guo W."/>
            <person name="Chen H."/>
            <person name="Chen S."/>
            <person name="Zhou L."/>
            <person name="Zhou L."/>
            <person name="Ni X."/>
            <person name="Tian J."/>
            <person name="Zhou Y."/>
            <person name="Sheng Y."/>
            <person name="Liu T."/>
            <person name="Pan Y."/>
            <person name="Xia L."/>
            <person name="Li J."/>
            <person name="Zhao F."/>
            <person name="Cao W."/>
        </authorList>
    </citation>
    <scope>NUCLEOTIDE SEQUENCE</scope>
    <source>
        <strain evidence="1">Rmic-2018</strain>
        <tissue evidence="1">Larvae</tissue>
    </source>
</reference>
<accession>A0A9J6CVY9</accession>
<protein>
    <submittedName>
        <fullName evidence="1">Uncharacterized protein</fullName>
    </submittedName>
</protein>
<comment type="caution">
    <text evidence="1">The sequence shown here is derived from an EMBL/GenBank/DDBJ whole genome shotgun (WGS) entry which is preliminary data.</text>
</comment>
<evidence type="ECO:0000313" key="1">
    <source>
        <dbReference type="EMBL" id="KAH7938695.1"/>
    </source>
</evidence>